<keyword evidence="4" id="KW-1133">Transmembrane helix</keyword>
<name>A0ABY8UJE5_TETOB</name>
<feature type="compositionally biased region" description="Low complexity" evidence="6">
    <location>
        <begin position="283"/>
        <end position="300"/>
    </location>
</feature>
<feature type="compositionally biased region" description="Acidic residues" evidence="6">
    <location>
        <begin position="189"/>
        <end position="204"/>
    </location>
</feature>
<keyword evidence="3" id="KW-0812">Transmembrane</keyword>
<organism evidence="7 8">
    <name type="scientific">Tetradesmus obliquus</name>
    <name type="common">Green alga</name>
    <name type="synonym">Acutodesmus obliquus</name>
    <dbReference type="NCBI Taxonomy" id="3088"/>
    <lineage>
        <taxon>Eukaryota</taxon>
        <taxon>Viridiplantae</taxon>
        <taxon>Chlorophyta</taxon>
        <taxon>core chlorophytes</taxon>
        <taxon>Chlorophyceae</taxon>
        <taxon>CS clade</taxon>
        <taxon>Sphaeropleales</taxon>
        <taxon>Scenedesmaceae</taxon>
        <taxon>Tetradesmus</taxon>
    </lineage>
</organism>
<evidence type="ECO:0000313" key="7">
    <source>
        <dbReference type="EMBL" id="WIA21494.1"/>
    </source>
</evidence>
<evidence type="ECO:0000256" key="3">
    <source>
        <dbReference type="ARBA" id="ARBA00022692"/>
    </source>
</evidence>
<dbReference type="EMBL" id="CP126220">
    <property type="protein sequence ID" value="WIA21494.1"/>
    <property type="molecule type" value="Genomic_DNA"/>
</dbReference>
<proteinExistence type="inferred from homology"/>
<evidence type="ECO:0000256" key="6">
    <source>
        <dbReference type="SAM" id="MobiDB-lite"/>
    </source>
</evidence>
<feature type="region of interest" description="Disordered" evidence="6">
    <location>
        <begin position="268"/>
        <end position="356"/>
    </location>
</feature>
<evidence type="ECO:0000256" key="2">
    <source>
        <dbReference type="ARBA" id="ARBA00006824"/>
    </source>
</evidence>
<dbReference type="PANTHER" id="PTHR39741:SF2">
    <property type="entry name" value="F-BOX DOMAIN-CONTAINING PROTEIN"/>
    <property type="match status" value="1"/>
</dbReference>
<accession>A0ABY8UJE5</accession>
<dbReference type="InterPro" id="IPR007248">
    <property type="entry name" value="Mpv17_PMP22"/>
</dbReference>
<dbReference type="Pfam" id="PF04117">
    <property type="entry name" value="Mpv17_PMP22"/>
    <property type="match status" value="1"/>
</dbReference>
<evidence type="ECO:0000256" key="4">
    <source>
        <dbReference type="ARBA" id="ARBA00022989"/>
    </source>
</evidence>
<feature type="compositionally biased region" description="Low complexity" evidence="6">
    <location>
        <begin position="321"/>
        <end position="334"/>
    </location>
</feature>
<comment type="similarity">
    <text evidence="2">Belongs to the peroxisomal membrane protein PXMP2/4 family.</text>
</comment>
<evidence type="ECO:0000256" key="5">
    <source>
        <dbReference type="ARBA" id="ARBA00023136"/>
    </source>
</evidence>
<gene>
    <name evidence="7" type="ORF">OEZ85_000698</name>
</gene>
<sequence>MQQVEEAFRHVRGMWEAEASCLVPLITAAVHASSTDNEQQALDNTLHNDRHFWSSTGSPTQVADEGLLFELAGPAVRVAYVQLAVYRAFYQAGYPVYPPMQLQVWLGPSKHQLAPGSPLMHVQATDALQTFALYPDAPVARFMQLRMYGKLQKQQEDLRFYIALRYIAALGDAADEQVDDVTDTSSVDDAAESIPSDDEEEDDAHDAYRGQRAANHVAPPAAANMDRLIGAAEQAFMQAIDRLDDPGAVEHVLAAWLQDEPLVGPQPRAVQVQQAGRSATAEQQQLQQQQQQQQQDSSDQGWGPLLPRPTLQVVLGRQAGSQSSQQQQQQQQQQDTPPEGLRSTPPPPPAAAAAAAEPVRVDVARAARFGVIGLTLHGPLFFKGFQWLDGKFGTAKTLQNAVTKSLVGQVTLFPTYTSLVLIYSSLLEGRSIQEAWQQVQYKLPQLFVTGSVYWPTVNVANFMFVPPQQRVLAVNACAILWNTYLSYVNAAPLAVASEAAAS</sequence>
<evidence type="ECO:0000256" key="1">
    <source>
        <dbReference type="ARBA" id="ARBA00004141"/>
    </source>
</evidence>
<protein>
    <submittedName>
        <fullName evidence="7">Uncharacterized protein</fullName>
    </submittedName>
</protein>
<reference evidence="7 8" key="1">
    <citation type="submission" date="2023-05" db="EMBL/GenBank/DDBJ databases">
        <title>A 100% complete, gapless, phased diploid assembly of the Scenedesmus obliquus UTEX 3031 genome.</title>
        <authorList>
            <person name="Biondi T.C."/>
            <person name="Hanschen E.R."/>
            <person name="Kwon T."/>
            <person name="Eng W."/>
            <person name="Kruse C.P.S."/>
            <person name="Koehler S.I."/>
            <person name="Kunde Y."/>
            <person name="Gleasner C.D."/>
            <person name="You Mak K.T."/>
            <person name="Polle J."/>
            <person name="Hovde B.T."/>
            <person name="Starkenburg S.R."/>
        </authorList>
    </citation>
    <scope>NUCLEOTIDE SEQUENCE [LARGE SCALE GENOMIC DNA]</scope>
    <source>
        <strain evidence="7 8">DOE0152z</strain>
    </source>
</reference>
<keyword evidence="5" id="KW-0472">Membrane</keyword>
<dbReference type="PANTHER" id="PTHR39741">
    <property type="entry name" value="F-BOX DOMAIN CONTAINING PROTEIN, EXPRESSED"/>
    <property type="match status" value="1"/>
</dbReference>
<dbReference type="InterPro" id="IPR055336">
    <property type="entry name" value="At4g00755-like"/>
</dbReference>
<comment type="subcellular location">
    <subcellularLocation>
        <location evidence="1">Membrane</location>
        <topology evidence="1">Multi-pass membrane protein</topology>
    </subcellularLocation>
</comment>
<feature type="compositionally biased region" description="Polar residues" evidence="6">
    <location>
        <begin position="271"/>
        <end position="282"/>
    </location>
</feature>
<evidence type="ECO:0000313" key="8">
    <source>
        <dbReference type="Proteomes" id="UP001244341"/>
    </source>
</evidence>
<dbReference type="Proteomes" id="UP001244341">
    <property type="component" value="Chromosome 13b"/>
</dbReference>
<feature type="region of interest" description="Disordered" evidence="6">
    <location>
        <begin position="177"/>
        <end position="205"/>
    </location>
</feature>
<keyword evidence="8" id="KW-1185">Reference proteome</keyword>